<dbReference type="AlphaFoldDB" id="A0AAD9QND4"/>
<evidence type="ECO:0000313" key="1">
    <source>
        <dbReference type="EMBL" id="KAK2564446.1"/>
    </source>
</evidence>
<evidence type="ECO:0000313" key="2">
    <source>
        <dbReference type="Proteomes" id="UP001249851"/>
    </source>
</evidence>
<protein>
    <submittedName>
        <fullName evidence="1">Uncharacterized protein</fullName>
    </submittedName>
</protein>
<comment type="caution">
    <text evidence="1">The sequence shown here is derived from an EMBL/GenBank/DDBJ whole genome shotgun (WGS) entry which is preliminary data.</text>
</comment>
<dbReference type="Proteomes" id="UP001249851">
    <property type="component" value="Unassembled WGS sequence"/>
</dbReference>
<sequence length="169" mass="18737">MENLNGAAGRLLLASNDPVSFDGFSIQCQQECSVLKITCLPSRKYSNFSKPYRTPKYSRSALDSALVSDRHAMDTALSFCVSLFIWARLLHVLGLPHTSTVELRDAVIQDISTSQTSQNAYGLMFLELEGGNHVAYSIKEFVNLPSLFLYLKQPLDLNWNRGGSLVGNC</sequence>
<proteinExistence type="predicted"/>
<reference evidence="1" key="2">
    <citation type="journal article" date="2023" name="Science">
        <title>Genomic signatures of disease resistance in endangered staghorn corals.</title>
        <authorList>
            <person name="Vollmer S.V."/>
            <person name="Selwyn J.D."/>
            <person name="Despard B.A."/>
            <person name="Roesel C.L."/>
        </authorList>
    </citation>
    <scope>NUCLEOTIDE SEQUENCE</scope>
    <source>
        <strain evidence="1">K2</strain>
    </source>
</reference>
<accession>A0AAD9QND4</accession>
<keyword evidence="2" id="KW-1185">Reference proteome</keyword>
<organism evidence="1 2">
    <name type="scientific">Acropora cervicornis</name>
    <name type="common">Staghorn coral</name>
    <dbReference type="NCBI Taxonomy" id="6130"/>
    <lineage>
        <taxon>Eukaryota</taxon>
        <taxon>Metazoa</taxon>
        <taxon>Cnidaria</taxon>
        <taxon>Anthozoa</taxon>
        <taxon>Hexacorallia</taxon>
        <taxon>Scleractinia</taxon>
        <taxon>Astrocoeniina</taxon>
        <taxon>Acroporidae</taxon>
        <taxon>Acropora</taxon>
    </lineage>
</organism>
<name>A0AAD9QND4_ACRCE</name>
<gene>
    <name evidence="1" type="ORF">P5673_011878</name>
</gene>
<reference evidence="1" key="1">
    <citation type="journal article" date="2023" name="G3 (Bethesda)">
        <title>Whole genome assembly and annotation of the endangered Caribbean coral Acropora cervicornis.</title>
        <authorList>
            <person name="Selwyn J.D."/>
            <person name="Vollmer S.V."/>
        </authorList>
    </citation>
    <scope>NUCLEOTIDE SEQUENCE</scope>
    <source>
        <strain evidence="1">K2</strain>
    </source>
</reference>
<dbReference type="EMBL" id="JARQWQ010000022">
    <property type="protein sequence ID" value="KAK2564446.1"/>
    <property type="molecule type" value="Genomic_DNA"/>
</dbReference>